<keyword evidence="2" id="KW-1185">Reference proteome</keyword>
<proteinExistence type="predicted"/>
<dbReference type="OrthoDB" id="1103227at2759"/>
<sequence length="65" mass="7773">MEMLIKTAIDEENEETRVSKGFFFKITFWAKDVSTPNQEPKLYQAKVRKFGDEILVFEFRLRPTQ</sequence>
<dbReference type="Proteomes" id="UP000029120">
    <property type="component" value="Unassembled WGS sequence"/>
</dbReference>
<organism evidence="1 2">
    <name type="scientific">Arabis alpina</name>
    <name type="common">Alpine rock-cress</name>
    <dbReference type="NCBI Taxonomy" id="50452"/>
    <lineage>
        <taxon>Eukaryota</taxon>
        <taxon>Viridiplantae</taxon>
        <taxon>Streptophyta</taxon>
        <taxon>Embryophyta</taxon>
        <taxon>Tracheophyta</taxon>
        <taxon>Spermatophyta</taxon>
        <taxon>Magnoliopsida</taxon>
        <taxon>eudicotyledons</taxon>
        <taxon>Gunneridae</taxon>
        <taxon>Pentapetalae</taxon>
        <taxon>rosids</taxon>
        <taxon>malvids</taxon>
        <taxon>Brassicales</taxon>
        <taxon>Brassicaceae</taxon>
        <taxon>Arabideae</taxon>
        <taxon>Arabis</taxon>
    </lineage>
</organism>
<dbReference type="EMBL" id="KL968134">
    <property type="protein sequence ID" value="KFK24510.1"/>
    <property type="molecule type" value="Genomic_DNA"/>
</dbReference>
<dbReference type="OMA" id="TPCAGIM"/>
<accession>A0A087G3Q8</accession>
<evidence type="ECO:0000313" key="2">
    <source>
        <dbReference type="Proteomes" id="UP000029120"/>
    </source>
</evidence>
<name>A0A087G3Q8_ARAAL</name>
<dbReference type="AlphaFoldDB" id="A0A087G3Q8"/>
<gene>
    <name evidence="1" type="ORF">AALP_AAs55560U001200</name>
</gene>
<reference evidence="2" key="1">
    <citation type="journal article" date="2015" name="Nat. Plants">
        <title>Genome expansion of Arabis alpina linked with retrotransposition and reduced symmetric DNA methylation.</title>
        <authorList>
            <person name="Willing E.M."/>
            <person name="Rawat V."/>
            <person name="Mandakova T."/>
            <person name="Maumus F."/>
            <person name="James G.V."/>
            <person name="Nordstroem K.J."/>
            <person name="Becker C."/>
            <person name="Warthmann N."/>
            <person name="Chica C."/>
            <person name="Szarzynska B."/>
            <person name="Zytnicki M."/>
            <person name="Albani M.C."/>
            <person name="Kiefer C."/>
            <person name="Bergonzi S."/>
            <person name="Castaings L."/>
            <person name="Mateos J.L."/>
            <person name="Berns M.C."/>
            <person name="Bujdoso N."/>
            <person name="Piofczyk T."/>
            <person name="de Lorenzo L."/>
            <person name="Barrero-Sicilia C."/>
            <person name="Mateos I."/>
            <person name="Piednoel M."/>
            <person name="Hagmann J."/>
            <person name="Chen-Min-Tao R."/>
            <person name="Iglesias-Fernandez R."/>
            <person name="Schuster S.C."/>
            <person name="Alonso-Blanco C."/>
            <person name="Roudier F."/>
            <person name="Carbonero P."/>
            <person name="Paz-Ares J."/>
            <person name="Davis S.J."/>
            <person name="Pecinka A."/>
            <person name="Quesneville H."/>
            <person name="Colot V."/>
            <person name="Lysak M.A."/>
            <person name="Weigel D."/>
            <person name="Coupland G."/>
            <person name="Schneeberger K."/>
        </authorList>
    </citation>
    <scope>NUCLEOTIDE SEQUENCE [LARGE SCALE GENOMIC DNA]</scope>
    <source>
        <strain evidence="2">cv. Pajares</strain>
    </source>
</reference>
<protein>
    <recommendedName>
        <fullName evidence="3">Cystatin domain-containing protein</fullName>
    </recommendedName>
</protein>
<evidence type="ECO:0000313" key="1">
    <source>
        <dbReference type="EMBL" id="KFK24510.1"/>
    </source>
</evidence>
<dbReference type="Gramene" id="KFK24510">
    <property type="protein sequence ID" value="KFK24510"/>
    <property type="gene ID" value="AALP_AAs55560U001200"/>
</dbReference>
<evidence type="ECO:0008006" key="3">
    <source>
        <dbReference type="Google" id="ProtNLM"/>
    </source>
</evidence>